<gene>
    <name evidence="1" type="ORF">Pcinc_009853</name>
</gene>
<sequence length="83" mass="8828">MASAGVGLQAVPAFLIFHGCEEKGMSNERSELGYSACSAYSAIQPALLINELGYLANRKKYLNSERGELGYSVRSAYSASSAT</sequence>
<dbReference type="AlphaFoldDB" id="A0AAE1KV24"/>
<evidence type="ECO:0000313" key="1">
    <source>
        <dbReference type="EMBL" id="KAK3885969.1"/>
    </source>
</evidence>
<keyword evidence="2" id="KW-1185">Reference proteome</keyword>
<dbReference type="Proteomes" id="UP001286313">
    <property type="component" value="Unassembled WGS sequence"/>
</dbReference>
<proteinExistence type="predicted"/>
<evidence type="ECO:0000313" key="2">
    <source>
        <dbReference type="Proteomes" id="UP001286313"/>
    </source>
</evidence>
<organism evidence="1 2">
    <name type="scientific">Petrolisthes cinctipes</name>
    <name type="common">Flat porcelain crab</name>
    <dbReference type="NCBI Taxonomy" id="88211"/>
    <lineage>
        <taxon>Eukaryota</taxon>
        <taxon>Metazoa</taxon>
        <taxon>Ecdysozoa</taxon>
        <taxon>Arthropoda</taxon>
        <taxon>Crustacea</taxon>
        <taxon>Multicrustacea</taxon>
        <taxon>Malacostraca</taxon>
        <taxon>Eumalacostraca</taxon>
        <taxon>Eucarida</taxon>
        <taxon>Decapoda</taxon>
        <taxon>Pleocyemata</taxon>
        <taxon>Anomura</taxon>
        <taxon>Galatheoidea</taxon>
        <taxon>Porcellanidae</taxon>
        <taxon>Petrolisthes</taxon>
    </lineage>
</organism>
<name>A0AAE1KV24_PETCI</name>
<accession>A0AAE1KV24</accession>
<protein>
    <submittedName>
        <fullName evidence="1">Uncharacterized protein</fullName>
    </submittedName>
</protein>
<dbReference type="EMBL" id="JAWQEG010000744">
    <property type="protein sequence ID" value="KAK3885969.1"/>
    <property type="molecule type" value="Genomic_DNA"/>
</dbReference>
<reference evidence="1" key="1">
    <citation type="submission" date="2023-10" db="EMBL/GenBank/DDBJ databases">
        <title>Genome assemblies of two species of porcelain crab, Petrolisthes cinctipes and Petrolisthes manimaculis (Anomura: Porcellanidae).</title>
        <authorList>
            <person name="Angst P."/>
        </authorList>
    </citation>
    <scope>NUCLEOTIDE SEQUENCE</scope>
    <source>
        <strain evidence="1">PB745_01</strain>
        <tissue evidence="1">Gill</tissue>
    </source>
</reference>
<comment type="caution">
    <text evidence="1">The sequence shown here is derived from an EMBL/GenBank/DDBJ whole genome shotgun (WGS) entry which is preliminary data.</text>
</comment>